<gene>
    <name evidence="1" type="ORF">GCM10023095_28770</name>
</gene>
<dbReference type="Proteomes" id="UP001501321">
    <property type="component" value="Unassembled WGS sequence"/>
</dbReference>
<sequence>MIEATKAVSGVSGVEHRIEQGGRELTLSGVQQPETIDRFLYSYDGLHGNFYFRTNYKGVVEFHHTYIDINRRPAQSEIDRIRPAMIEIENSIRKRCDVDLSTKAIESCIEVTCGGV</sequence>
<evidence type="ECO:0000313" key="2">
    <source>
        <dbReference type="Proteomes" id="UP001501321"/>
    </source>
</evidence>
<dbReference type="EMBL" id="BAABFC010000023">
    <property type="protein sequence ID" value="GAA4503075.1"/>
    <property type="molecule type" value="Genomic_DNA"/>
</dbReference>
<comment type="caution">
    <text evidence="1">The sequence shown here is derived from an EMBL/GenBank/DDBJ whole genome shotgun (WGS) entry which is preliminary data.</text>
</comment>
<protein>
    <submittedName>
        <fullName evidence="1">Uncharacterized protein</fullName>
    </submittedName>
</protein>
<accession>A0ABP8QJA6</accession>
<name>A0ABP8QJA6_9GAMM</name>
<evidence type="ECO:0000313" key="1">
    <source>
        <dbReference type="EMBL" id="GAA4503075.1"/>
    </source>
</evidence>
<reference evidence="2" key="1">
    <citation type="journal article" date="2019" name="Int. J. Syst. Evol. Microbiol.">
        <title>The Global Catalogue of Microorganisms (GCM) 10K type strain sequencing project: providing services to taxonomists for standard genome sequencing and annotation.</title>
        <authorList>
            <consortium name="The Broad Institute Genomics Platform"/>
            <consortium name="The Broad Institute Genome Sequencing Center for Infectious Disease"/>
            <person name="Wu L."/>
            <person name="Ma J."/>
        </authorList>
    </citation>
    <scope>NUCLEOTIDE SEQUENCE [LARGE SCALE GENOMIC DNA]</scope>
    <source>
        <strain evidence="2">JCM 32226</strain>
    </source>
</reference>
<organism evidence="1 2">
    <name type="scientific">Pseudaeromonas paramecii</name>
    <dbReference type="NCBI Taxonomy" id="2138166"/>
    <lineage>
        <taxon>Bacteria</taxon>
        <taxon>Pseudomonadati</taxon>
        <taxon>Pseudomonadota</taxon>
        <taxon>Gammaproteobacteria</taxon>
        <taxon>Aeromonadales</taxon>
        <taxon>Aeromonadaceae</taxon>
        <taxon>Pseudaeromonas</taxon>
    </lineage>
</organism>
<keyword evidence="2" id="KW-1185">Reference proteome</keyword>
<proteinExistence type="predicted"/>